<feature type="compositionally biased region" description="Basic and acidic residues" evidence="1">
    <location>
        <begin position="458"/>
        <end position="474"/>
    </location>
</feature>
<feature type="compositionally biased region" description="Basic and acidic residues" evidence="1">
    <location>
        <begin position="288"/>
        <end position="297"/>
    </location>
</feature>
<gene>
    <name evidence="2" type="ORF">TKK_003487</name>
</gene>
<organism evidence="2 3">
    <name type="scientific">Trichogramma kaykai</name>
    <dbReference type="NCBI Taxonomy" id="54128"/>
    <lineage>
        <taxon>Eukaryota</taxon>
        <taxon>Metazoa</taxon>
        <taxon>Ecdysozoa</taxon>
        <taxon>Arthropoda</taxon>
        <taxon>Hexapoda</taxon>
        <taxon>Insecta</taxon>
        <taxon>Pterygota</taxon>
        <taxon>Neoptera</taxon>
        <taxon>Endopterygota</taxon>
        <taxon>Hymenoptera</taxon>
        <taxon>Apocrita</taxon>
        <taxon>Proctotrupomorpha</taxon>
        <taxon>Chalcidoidea</taxon>
        <taxon>Trichogrammatidae</taxon>
        <taxon>Trichogramma</taxon>
    </lineage>
</organism>
<dbReference type="AlphaFoldDB" id="A0ABD2XG25"/>
<feature type="region of interest" description="Disordered" evidence="1">
    <location>
        <begin position="458"/>
        <end position="735"/>
    </location>
</feature>
<protein>
    <submittedName>
        <fullName evidence="2">Uncharacterized protein</fullName>
    </submittedName>
</protein>
<evidence type="ECO:0000313" key="2">
    <source>
        <dbReference type="EMBL" id="KAL3403812.1"/>
    </source>
</evidence>
<dbReference type="EMBL" id="JBJJXI010000028">
    <property type="protein sequence ID" value="KAL3403812.1"/>
    <property type="molecule type" value="Genomic_DNA"/>
</dbReference>
<feature type="compositionally biased region" description="Acidic residues" evidence="1">
    <location>
        <begin position="621"/>
        <end position="635"/>
    </location>
</feature>
<feature type="compositionally biased region" description="Basic and acidic residues" evidence="1">
    <location>
        <begin position="661"/>
        <end position="673"/>
    </location>
</feature>
<name>A0ABD2XG25_9HYME</name>
<feature type="compositionally biased region" description="Basic and acidic residues" evidence="1">
    <location>
        <begin position="581"/>
        <end position="590"/>
    </location>
</feature>
<feature type="compositionally biased region" description="Basic and acidic residues" evidence="1">
    <location>
        <begin position="312"/>
        <end position="323"/>
    </location>
</feature>
<feature type="compositionally biased region" description="Acidic residues" evidence="1">
    <location>
        <begin position="298"/>
        <end position="311"/>
    </location>
</feature>
<feature type="compositionally biased region" description="Basic and acidic residues" evidence="1">
    <location>
        <begin position="713"/>
        <end position="735"/>
    </location>
</feature>
<dbReference type="Proteomes" id="UP001627154">
    <property type="component" value="Unassembled WGS sequence"/>
</dbReference>
<accession>A0ABD2XG25</accession>
<proteinExistence type="predicted"/>
<comment type="caution">
    <text evidence="2">The sequence shown here is derived from an EMBL/GenBank/DDBJ whole genome shotgun (WGS) entry which is preliminary data.</text>
</comment>
<feature type="compositionally biased region" description="Acidic residues" evidence="1">
    <location>
        <begin position="674"/>
        <end position="683"/>
    </location>
</feature>
<evidence type="ECO:0000256" key="1">
    <source>
        <dbReference type="SAM" id="MobiDB-lite"/>
    </source>
</evidence>
<reference evidence="2 3" key="1">
    <citation type="journal article" date="2024" name="bioRxiv">
        <title>A reference genome for Trichogramma kaykai: A tiny desert-dwelling parasitoid wasp with competing sex-ratio distorters.</title>
        <authorList>
            <person name="Culotta J."/>
            <person name="Lindsey A.R."/>
        </authorList>
    </citation>
    <scope>NUCLEOTIDE SEQUENCE [LARGE SCALE GENOMIC DNA]</scope>
    <source>
        <strain evidence="2 3">KSX58</strain>
    </source>
</reference>
<feature type="region of interest" description="Disordered" evidence="1">
    <location>
        <begin position="281"/>
        <end position="323"/>
    </location>
</feature>
<sequence length="735" mass="84403">MVYESDFYTTRRPYSSSSSRPYVSSYSVTPIRGPYYLMIPYSPFLRSAPHMPYVAHKRLVRIVHSPVRIYHAGSYLPIKLHARVRPSIIAAELNRIRYLQRPSTKSYTEDYLNSRNYIDFDDETRDIRARTDSLLRKIHVFVPRPSVSDYEETTIPERLRSDDYVRRIINSKNTRKDIADLPWYSTPEKRDIGSGHLACIKYAGGRPQPRRRPYYTVGDLVPGDVKSDVNLMSFYSKNRKAAEDASSAASVTWADEVDHHRREEPATKEAEIRVEKTSELQAEIEVEPDVKKAKPTEQDNEETQEAQEYDENGMRKEPDEDTIKKVQEYLDKKAAEKKMEEERRAWELAERRRIAEEKEVARLAAIKLEEDQRIAEIKEQERLEAERQDVIAKAEAARHEAERMVEDEKEKLETQSFHVILRQALVNERNKNLEQKALMLEENEKLYNEAVLQAIADEQERQAKEREEEKKKQEEDEDKTANLVLSSSSGVVNADVVSDDVQEVERSVVENVDQDVEDQPYEVDQDEETQIEENVPQEEEEEEKQEQVEEIEIDAGAATAEPESEQASEPQAAELVSDVTDAPKVHESHDSAGGAQGFDWSQYDSEPEEAIAEAPAHEEITTDGEVESQQFDDADNASARDDGEEADLAHSDVNEEAPEVTEAKAESEQHEDERSEDEDDDDDHTVTICELVDDEETDAPLVQEIQDEEEQVESEHEQASEDEEAKSVHETTDEE</sequence>
<evidence type="ECO:0000313" key="3">
    <source>
        <dbReference type="Proteomes" id="UP001627154"/>
    </source>
</evidence>
<keyword evidence="3" id="KW-1185">Reference proteome</keyword>
<feature type="compositionally biased region" description="Low complexity" evidence="1">
    <location>
        <begin position="557"/>
        <end position="574"/>
    </location>
</feature>
<feature type="compositionally biased region" description="Acidic residues" evidence="1">
    <location>
        <begin position="512"/>
        <end position="553"/>
    </location>
</feature>